<comment type="caution">
    <text evidence="1">The sequence shown here is derived from an EMBL/GenBank/DDBJ whole genome shotgun (WGS) entry which is preliminary data.</text>
</comment>
<proteinExistence type="predicted"/>
<dbReference type="AlphaFoldDB" id="A0A7D9I7I1"/>
<evidence type="ECO:0000313" key="2">
    <source>
        <dbReference type="Proteomes" id="UP001152795"/>
    </source>
</evidence>
<keyword evidence="2" id="KW-1185">Reference proteome</keyword>
<dbReference type="EMBL" id="CACRXK020004277">
    <property type="protein sequence ID" value="CAB4002171.1"/>
    <property type="molecule type" value="Genomic_DNA"/>
</dbReference>
<dbReference type="OrthoDB" id="5975977at2759"/>
<sequence>MLVFNFCQTSLKGEHLRAATDYIRTVVRDAMNLRSKFRDVGNRETISRLEEVINSIDTSNVWHVKCYSLFTSKDKIQRLEKKCNKDEASAISTSSPRKTRAQTKQVDWDKCAFCQVHTNERLSSVMTFKMSEQIIEISKFDKILCTRFAGISDLIAAEDKYHLSCFSASKRSRDKTKSEMKDYDLALVWLSKELEYAADKGHVIRLDDAWERYTTLAEKAGNTLPSSFISRRATFKDKIMHMVGDIIQHVQSFEREPSERHILLFPKKYAKMVLSQLVTQGTADEEDDELTLPVYHQQDDFLSLVHVALMIRADVQETPGYMGLDIGIHDVGDCVPESLQLFLNLLFGGERLLDKETIEEKENEVRRKALAVAQDILYGVSNGKKWTPKHIGLGSTLHQVTRSKDLVKLFHKAGHSLSYDQILHLDTGLAERVLNTMDEKSETVIPPNLVQGNFVHFSADNIDILDETLDGKNTSHATQIAGWQHGAENSSLLDGVNPSKKRSLDIPESMDKIGTIVARKSNSVFIKAVKTTWYDQAEDKKECKQAAKATDLAFNMLRSEGVIRS</sequence>
<organism evidence="1 2">
    <name type="scientific">Paramuricea clavata</name>
    <name type="common">Red gorgonian</name>
    <name type="synonym">Violescent sea-whip</name>
    <dbReference type="NCBI Taxonomy" id="317549"/>
    <lineage>
        <taxon>Eukaryota</taxon>
        <taxon>Metazoa</taxon>
        <taxon>Cnidaria</taxon>
        <taxon>Anthozoa</taxon>
        <taxon>Octocorallia</taxon>
        <taxon>Malacalcyonacea</taxon>
        <taxon>Plexauridae</taxon>
        <taxon>Paramuricea</taxon>
    </lineage>
</organism>
<name>A0A7D9I7I1_PARCT</name>
<dbReference type="Proteomes" id="UP001152795">
    <property type="component" value="Unassembled WGS sequence"/>
</dbReference>
<dbReference type="PANTHER" id="PTHR47018">
    <property type="entry name" value="CXC DOMAIN-CONTAINING PROTEIN-RELATED"/>
    <property type="match status" value="1"/>
</dbReference>
<evidence type="ECO:0000313" key="1">
    <source>
        <dbReference type="EMBL" id="CAB4002171.1"/>
    </source>
</evidence>
<accession>A0A7D9I7I1</accession>
<dbReference type="PANTHER" id="PTHR47018:SF4">
    <property type="match status" value="1"/>
</dbReference>
<gene>
    <name evidence="1" type="ORF">PACLA_8A030978</name>
</gene>
<reference evidence="1" key="1">
    <citation type="submission" date="2020-04" db="EMBL/GenBank/DDBJ databases">
        <authorList>
            <person name="Alioto T."/>
            <person name="Alioto T."/>
            <person name="Gomez Garrido J."/>
        </authorList>
    </citation>
    <scope>NUCLEOTIDE SEQUENCE</scope>
    <source>
        <strain evidence="1">A484AB</strain>
    </source>
</reference>
<protein>
    <submittedName>
        <fullName evidence="1">Uncharacterized protein</fullName>
    </submittedName>
</protein>